<accession>M1W5C2</accession>
<name>M1W5C2_CLAP2</name>
<dbReference type="VEuPathDB" id="FungiDB:CPUR_03672"/>
<organism evidence="1 2">
    <name type="scientific">Claviceps purpurea (strain 20.1)</name>
    <name type="common">Ergot fungus</name>
    <name type="synonym">Sphacelia segetum</name>
    <dbReference type="NCBI Taxonomy" id="1111077"/>
    <lineage>
        <taxon>Eukaryota</taxon>
        <taxon>Fungi</taxon>
        <taxon>Dikarya</taxon>
        <taxon>Ascomycota</taxon>
        <taxon>Pezizomycotina</taxon>
        <taxon>Sordariomycetes</taxon>
        <taxon>Hypocreomycetidae</taxon>
        <taxon>Hypocreales</taxon>
        <taxon>Clavicipitaceae</taxon>
        <taxon>Claviceps</taxon>
    </lineage>
</organism>
<evidence type="ECO:0000313" key="1">
    <source>
        <dbReference type="EMBL" id="CCE29825.1"/>
    </source>
</evidence>
<proteinExistence type="predicted"/>
<dbReference type="AlphaFoldDB" id="M1W5C2"/>
<gene>
    <name evidence="1" type="ORF">CPUR_03672</name>
</gene>
<comment type="caution">
    <text evidence="1">The sequence shown here is derived from an EMBL/GenBank/DDBJ whole genome shotgun (WGS) entry which is preliminary data.</text>
</comment>
<protein>
    <submittedName>
        <fullName evidence="1">Uncharacterized protein</fullName>
    </submittedName>
</protein>
<sequence>MAGAKNEARRHGTTVVKVPQGAASDGLVDPFEMMVGVVLWLTRKWPAVYDLLILKTQNVKDQCRCHVAVASCMESGPSSLPSARKIVGNSSITRRIARRPLD</sequence>
<dbReference type="Proteomes" id="UP000016801">
    <property type="component" value="Unassembled WGS sequence"/>
</dbReference>
<keyword evidence="2" id="KW-1185">Reference proteome</keyword>
<dbReference type="HOGENOM" id="CLU_2277199_0_0_1"/>
<dbReference type="EMBL" id="CAGA01000017">
    <property type="protein sequence ID" value="CCE29825.1"/>
    <property type="molecule type" value="Genomic_DNA"/>
</dbReference>
<reference evidence="1 2" key="1">
    <citation type="journal article" date="2013" name="PLoS Genet.">
        <title>Plant-symbiotic fungi as chemical engineers: Multi-genome analysis of the Clavicipitaceae reveals dynamics of alkaloid loci.</title>
        <authorList>
            <person name="Schardl C.L."/>
            <person name="Young C.A."/>
            <person name="Hesse U."/>
            <person name="Amyotte S.G."/>
            <person name="Andreeva K."/>
            <person name="Calie P.J."/>
            <person name="Fleetwood D.J."/>
            <person name="Haws D.C."/>
            <person name="Moore N."/>
            <person name="Oeser B."/>
            <person name="Panaccione D.G."/>
            <person name="Schweri K.K."/>
            <person name="Voisey C.R."/>
            <person name="Farman M.L."/>
            <person name="Jaromczyk J.W."/>
            <person name="Roe B.A."/>
            <person name="O'Sullivan D.M."/>
            <person name="Scott B."/>
            <person name="Tudzynski P."/>
            <person name="An Z."/>
            <person name="Arnaoudova E.G."/>
            <person name="Bullock C.T."/>
            <person name="Charlton N.D."/>
            <person name="Chen L."/>
            <person name="Cox M."/>
            <person name="Dinkins R.D."/>
            <person name="Florea S."/>
            <person name="Glenn A.E."/>
            <person name="Gordon A."/>
            <person name="Gueldener U."/>
            <person name="Harris D.R."/>
            <person name="Hollin W."/>
            <person name="Jaromczyk J."/>
            <person name="Johnson R.D."/>
            <person name="Khan A.K."/>
            <person name="Leistner E."/>
            <person name="Leuchtmann A."/>
            <person name="Li C."/>
            <person name="Liu J."/>
            <person name="Liu J."/>
            <person name="Liu M."/>
            <person name="Mace W."/>
            <person name="Machado C."/>
            <person name="Nagabhyru P."/>
            <person name="Pan J."/>
            <person name="Schmid J."/>
            <person name="Sugawara K."/>
            <person name="Steiner U."/>
            <person name="Takach J.E."/>
            <person name="Tanaka E."/>
            <person name="Webb J.S."/>
            <person name="Wilson E.V."/>
            <person name="Wiseman J.L."/>
            <person name="Yoshida R."/>
            <person name="Zeng Z."/>
        </authorList>
    </citation>
    <scope>NUCLEOTIDE SEQUENCE [LARGE SCALE GENOMIC DNA]</scope>
    <source>
        <strain evidence="1 2">20.1</strain>
    </source>
</reference>
<evidence type="ECO:0000313" key="2">
    <source>
        <dbReference type="Proteomes" id="UP000016801"/>
    </source>
</evidence>